<protein>
    <submittedName>
        <fullName evidence="1">Uncharacterized protein</fullName>
    </submittedName>
</protein>
<evidence type="ECO:0000313" key="1">
    <source>
        <dbReference type="EMBL" id="PJG37960.1"/>
    </source>
</evidence>
<dbReference type="AlphaFoldDB" id="A0AAP8GIG4"/>
<accession>A0AAP8GIG4</accession>
<reference evidence="1 2" key="1">
    <citation type="submission" date="2017-07" db="EMBL/GenBank/DDBJ databases">
        <title>Draft genome sequence of Enterobacter cloacae ST128, a clinical strain coproducing KPC-2 and NDM-1 carbapenemases.</title>
        <authorList>
            <person name="Li X."/>
        </authorList>
    </citation>
    <scope>NUCLEOTIDE SEQUENCE [LARGE SCALE GENOMIC DNA]</scope>
    <source>
        <strain evidence="1 2">HBY</strain>
    </source>
</reference>
<dbReference type="Proteomes" id="UP000231328">
    <property type="component" value="Unassembled WGS sequence"/>
</dbReference>
<evidence type="ECO:0000313" key="2">
    <source>
        <dbReference type="Proteomes" id="UP000231328"/>
    </source>
</evidence>
<sequence length="61" mass="6885">MTDYITPDGNKLTGHRFCIYFQAYGNGIQDAWLSLETMFDSLVKTTKRLNTEIISGQAVPL</sequence>
<dbReference type="EMBL" id="NMVR01000039">
    <property type="protein sequence ID" value="PJG37960.1"/>
    <property type="molecule type" value="Genomic_DNA"/>
</dbReference>
<gene>
    <name evidence="1" type="ORF">CGZ54_20170</name>
</gene>
<organism evidence="1 2">
    <name type="scientific">Enterobacter hormaechei</name>
    <dbReference type="NCBI Taxonomy" id="158836"/>
    <lineage>
        <taxon>Bacteria</taxon>
        <taxon>Pseudomonadati</taxon>
        <taxon>Pseudomonadota</taxon>
        <taxon>Gammaproteobacteria</taxon>
        <taxon>Enterobacterales</taxon>
        <taxon>Enterobacteriaceae</taxon>
        <taxon>Enterobacter</taxon>
        <taxon>Enterobacter cloacae complex</taxon>
    </lineage>
</organism>
<name>A0AAP8GIG4_9ENTR</name>
<proteinExistence type="predicted"/>
<comment type="caution">
    <text evidence="1">The sequence shown here is derived from an EMBL/GenBank/DDBJ whole genome shotgun (WGS) entry which is preliminary data.</text>
</comment>